<gene>
    <name evidence="1" type="ORF">O181_088512</name>
</gene>
<keyword evidence="2" id="KW-1185">Reference proteome</keyword>
<protein>
    <submittedName>
        <fullName evidence="1">Uncharacterized protein</fullName>
    </submittedName>
</protein>
<accession>A0A9Q3P582</accession>
<dbReference type="AlphaFoldDB" id="A0A9Q3P582"/>
<proteinExistence type="predicted"/>
<name>A0A9Q3P582_9BASI</name>
<reference evidence="1" key="1">
    <citation type="submission" date="2021-03" db="EMBL/GenBank/DDBJ databases">
        <title>Draft genome sequence of rust myrtle Austropuccinia psidii MF-1, a brazilian biotype.</title>
        <authorList>
            <person name="Quecine M.C."/>
            <person name="Pachon D.M.R."/>
            <person name="Bonatelli M.L."/>
            <person name="Correr F.H."/>
            <person name="Franceschini L.M."/>
            <person name="Leite T.F."/>
            <person name="Margarido G.R.A."/>
            <person name="Almeida C.A."/>
            <person name="Ferrarezi J.A."/>
            <person name="Labate C.A."/>
        </authorList>
    </citation>
    <scope>NUCLEOTIDE SEQUENCE</scope>
    <source>
        <strain evidence="1">MF-1</strain>
    </source>
</reference>
<comment type="caution">
    <text evidence="1">The sequence shown here is derived from an EMBL/GenBank/DDBJ whole genome shotgun (WGS) entry which is preliminary data.</text>
</comment>
<dbReference type="EMBL" id="AVOT02054065">
    <property type="protein sequence ID" value="MBW0548797.1"/>
    <property type="molecule type" value="Genomic_DNA"/>
</dbReference>
<evidence type="ECO:0000313" key="2">
    <source>
        <dbReference type="Proteomes" id="UP000765509"/>
    </source>
</evidence>
<evidence type="ECO:0000313" key="1">
    <source>
        <dbReference type="EMBL" id="MBW0548797.1"/>
    </source>
</evidence>
<dbReference type="Proteomes" id="UP000765509">
    <property type="component" value="Unassembled WGS sequence"/>
</dbReference>
<sequence length="197" mass="22833">MDTLGAQQQKIGELLAPTNNPTVLHGSFSQRRQSGSNTKALEIKSERVYFMFPEKIQLIQNVQNKIQLHIQTLSNTMFAFMNDPWCSLNLMEQTLSIFDRKFNIFKQDASAKHLVLPAYSSVMKKMHHYAFESPNAWTQELHPSIEKLHKYKYIEMHNNDTPIATHMDTWCYFGLLQLALVSPPFSKEIIETLSQKN</sequence>
<organism evidence="1 2">
    <name type="scientific">Austropuccinia psidii MF-1</name>
    <dbReference type="NCBI Taxonomy" id="1389203"/>
    <lineage>
        <taxon>Eukaryota</taxon>
        <taxon>Fungi</taxon>
        <taxon>Dikarya</taxon>
        <taxon>Basidiomycota</taxon>
        <taxon>Pucciniomycotina</taxon>
        <taxon>Pucciniomycetes</taxon>
        <taxon>Pucciniales</taxon>
        <taxon>Sphaerophragmiaceae</taxon>
        <taxon>Austropuccinia</taxon>
    </lineage>
</organism>